<keyword evidence="3" id="KW-1185">Reference proteome</keyword>
<sequence length="91" mass="10576">MNASYAVKLNVKRMKKLEKKYMALKTREQEDMVELRRLRTNKLLLHTPTASVAQLQDDLMIVRLREAESLADAKESRQNESEESEGWPAKS</sequence>
<proteinExistence type="predicted"/>
<protein>
    <submittedName>
        <fullName evidence="2">Uncharacterized protein</fullName>
    </submittedName>
</protein>
<comment type="caution">
    <text evidence="2">The sequence shown here is derived from an EMBL/GenBank/DDBJ whole genome shotgun (WGS) entry which is preliminary data.</text>
</comment>
<feature type="region of interest" description="Disordered" evidence="1">
    <location>
        <begin position="70"/>
        <end position="91"/>
    </location>
</feature>
<evidence type="ECO:0000256" key="1">
    <source>
        <dbReference type="SAM" id="MobiDB-lite"/>
    </source>
</evidence>
<accession>A0A9X6RK05</accession>
<organism evidence="2 3">
    <name type="scientific">Hypsibius exemplaris</name>
    <name type="common">Freshwater tardigrade</name>
    <dbReference type="NCBI Taxonomy" id="2072580"/>
    <lineage>
        <taxon>Eukaryota</taxon>
        <taxon>Metazoa</taxon>
        <taxon>Ecdysozoa</taxon>
        <taxon>Tardigrada</taxon>
        <taxon>Eutardigrada</taxon>
        <taxon>Parachela</taxon>
        <taxon>Hypsibioidea</taxon>
        <taxon>Hypsibiidae</taxon>
        <taxon>Hypsibius</taxon>
    </lineage>
</organism>
<dbReference type="Proteomes" id="UP000192578">
    <property type="component" value="Unassembled WGS sequence"/>
</dbReference>
<reference evidence="3" key="1">
    <citation type="submission" date="2017-01" db="EMBL/GenBank/DDBJ databases">
        <title>Comparative genomics of anhydrobiosis in the tardigrade Hypsibius dujardini.</title>
        <authorList>
            <person name="Yoshida Y."/>
            <person name="Koutsovoulos G."/>
            <person name="Laetsch D."/>
            <person name="Stevens L."/>
            <person name="Kumar S."/>
            <person name="Horikawa D."/>
            <person name="Ishino K."/>
            <person name="Komine S."/>
            <person name="Tomita M."/>
            <person name="Blaxter M."/>
            <person name="Arakawa K."/>
        </authorList>
    </citation>
    <scope>NUCLEOTIDE SEQUENCE [LARGE SCALE GENOMIC DNA]</scope>
    <source>
        <strain evidence="3">Z151</strain>
    </source>
</reference>
<feature type="compositionally biased region" description="Basic and acidic residues" evidence="1">
    <location>
        <begin position="70"/>
        <end position="80"/>
    </location>
</feature>
<name>A0A9X6RK05_HYPEX</name>
<gene>
    <name evidence="2" type="ORF">BV898_14979</name>
</gene>
<dbReference type="EMBL" id="MTYJ01000193">
    <property type="protein sequence ID" value="OWA50465.1"/>
    <property type="molecule type" value="Genomic_DNA"/>
</dbReference>
<evidence type="ECO:0000313" key="2">
    <source>
        <dbReference type="EMBL" id="OWA50465.1"/>
    </source>
</evidence>
<dbReference type="AlphaFoldDB" id="A0A9X6RK05"/>
<dbReference type="OrthoDB" id="295078at2759"/>
<evidence type="ECO:0000313" key="3">
    <source>
        <dbReference type="Proteomes" id="UP000192578"/>
    </source>
</evidence>